<dbReference type="PANTHER" id="PTHR30349">
    <property type="entry name" value="PHAGE INTEGRASE-RELATED"/>
    <property type="match status" value="1"/>
</dbReference>
<dbReference type="PANTHER" id="PTHR30349:SF64">
    <property type="entry name" value="PROPHAGE INTEGRASE INTD-RELATED"/>
    <property type="match status" value="1"/>
</dbReference>
<dbReference type="CDD" id="cd00796">
    <property type="entry name" value="INT_Rci_Hp1_C"/>
    <property type="match status" value="1"/>
</dbReference>
<evidence type="ECO:0000256" key="3">
    <source>
        <dbReference type="SAM" id="MobiDB-lite"/>
    </source>
</evidence>
<dbReference type="InterPro" id="IPR002104">
    <property type="entry name" value="Integrase_catalytic"/>
</dbReference>
<keyword evidence="2" id="KW-0233">DNA recombination</keyword>
<evidence type="ECO:0000256" key="2">
    <source>
        <dbReference type="ARBA" id="ARBA00023172"/>
    </source>
</evidence>
<evidence type="ECO:0000313" key="6">
    <source>
        <dbReference type="Proteomes" id="UP000664914"/>
    </source>
</evidence>
<evidence type="ECO:0000256" key="1">
    <source>
        <dbReference type="ARBA" id="ARBA00022908"/>
    </source>
</evidence>
<dbReference type="Pfam" id="PF00589">
    <property type="entry name" value="Phage_integrase"/>
    <property type="match status" value="1"/>
</dbReference>
<dbReference type="GO" id="GO:0006310">
    <property type="term" value="P:DNA recombination"/>
    <property type="evidence" value="ECO:0007669"/>
    <property type="project" value="UniProtKB-KW"/>
</dbReference>
<dbReference type="EMBL" id="CP059319">
    <property type="protein sequence ID" value="QTH19738.1"/>
    <property type="molecule type" value="Genomic_DNA"/>
</dbReference>
<dbReference type="Gene3D" id="1.10.443.10">
    <property type="entry name" value="Intergrase catalytic core"/>
    <property type="match status" value="1"/>
</dbReference>
<dbReference type="InterPro" id="IPR013762">
    <property type="entry name" value="Integrase-like_cat_sf"/>
</dbReference>
<reference evidence="5" key="2">
    <citation type="submission" date="2021-04" db="EMBL/GenBank/DDBJ databases">
        <title>Isolation and genomic analysis of the ibuprofen-degrading bacterium Sphingomonas strain MPO218.</title>
        <authorList>
            <person name="Aulestia M."/>
            <person name="Flores A."/>
            <person name="Mangas E.L."/>
            <person name="Perez-Pulido A.J."/>
            <person name="Santero E."/>
            <person name="Camacho E.M."/>
        </authorList>
    </citation>
    <scope>NUCLEOTIDE SEQUENCE</scope>
    <source>
        <strain evidence="5">MPO218</strain>
    </source>
</reference>
<dbReference type="PROSITE" id="PS51898">
    <property type="entry name" value="TYR_RECOMBINASE"/>
    <property type="match status" value="1"/>
</dbReference>
<proteinExistence type="predicted"/>
<evidence type="ECO:0000259" key="4">
    <source>
        <dbReference type="PROSITE" id="PS51898"/>
    </source>
</evidence>
<dbReference type="SUPFAM" id="SSF56349">
    <property type="entry name" value="DNA breaking-rejoining enzymes"/>
    <property type="match status" value="1"/>
</dbReference>
<feature type="region of interest" description="Disordered" evidence="3">
    <location>
        <begin position="299"/>
        <end position="319"/>
    </location>
</feature>
<keyword evidence="1" id="KW-0229">DNA integration</keyword>
<sequence>MTLGSAVTRFWLEKAQHESDSQSVWYQMENLVAGLGKNKLLSEISMSDLAEYQARRRGQKTRFGRLPANQTINAECPDLIRRIFNRAENAWSDEDSRVNTGAAKKWAELKLRRPKPRKRELSVQEEARLNEHLREDYADVIEFAMLTGLRRAALLLRWSQVDLDAGVITYERKSLHDDDIGFLPITARMRVLLLAQKGRNAHCVWTYVAKSTRNGRKRGKRYPITEEGLKSAMRRAITGAGITDWRVIHDLRHTAATRTLRASKNIKAVQGMLGHSDIASTSRYAHVLLEDVREAMDAASPRKSPTIVKSAKPKSARKA</sequence>
<dbReference type="GO" id="GO:0003677">
    <property type="term" value="F:DNA binding"/>
    <property type="evidence" value="ECO:0007669"/>
    <property type="project" value="InterPro"/>
</dbReference>
<reference evidence="5" key="1">
    <citation type="submission" date="2020-07" db="EMBL/GenBank/DDBJ databases">
        <authorList>
            <person name="Camacho E."/>
        </authorList>
    </citation>
    <scope>NUCLEOTIDE SEQUENCE</scope>
    <source>
        <strain evidence="5">MPO218</strain>
    </source>
</reference>
<dbReference type="InterPro" id="IPR011010">
    <property type="entry name" value="DNA_brk_join_enz"/>
</dbReference>
<dbReference type="Proteomes" id="UP000664914">
    <property type="component" value="Chromosome"/>
</dbReference>
<gene>
    <name evidence="5" type="ORF">HRJ34_15320</name>
</gene>
<dbReference type="RefSeq" id="WP_208631706.1">
    <property type="nucleotide sequence ID" value="NZ_CP059319.1"/>
</dbReference>
<dbReference type="InterPro" id="IPR050090">
    <property type="entry name" value="Tyrosine_recombinase_XerCD"/>
</dbReference>
<organism evidence="5 6">
    <name type="scientific">Rhizorhabdus wittichii</name>
    <dbReference type="NCBI Taxonomy" id="160791"/>
    <lineage>
        <taxon>Bacteria</taxon>
        <taxon>Pseudomonadati</taxon>
        <taxon>Pseudomonadota</taxon>
        <taxon>Alphaproteobacteria</taxon>
        <taxon>Sphingomonadales</taxon>
        <taxon>Sphingomonadaceae</taxon>
        <taxon>Rhizorhabdus</taxon>
    </lineage>
</organism>
<protein>
    <submittedName>
        <fullName evidence="5">Site-specific integrase</fullName>
    </submittedName>
</protein>
<evidence type="ECO:0000313" key="5">
    <source>
        <dbReference type="EMBL" id="QTH19738.1"/>
    </source>
</evidence>
<feature type="domain" description="Tyr recombinase" evidence="4">
    <location>
        <begin position="116"/>
        <end position="297"/>
    </location>
</feature>
<accession>A0A975HC03</accession>
<dbReference type="AlphaFoldDB" id="A0A975HC03"/>
<dbReference type="GO" id="GO:0015074">
    <property type="term" value="P:DNA integration"/>
    <property type="evidence" value="ECO:0007669"/>
    <property type="project" value="UniProtKB-KW"/>
</dbReference>
<name>A0A975HC03_9SPHN</name>